<evidence type="ECO:0000256" key="2">
    <source>
        <dbReference type="ARBA" id="ARBA00022512"/>
    </source>
</evidence>
<evidence type="ECO:0000256" key="5">
    <source>
        <dbReference type="ARBA" id="ARBA00023088"/>
    </source>
</evidence>
<feature type="compositionally biased region" description="Acidic residues" evidence="6">
    <location>
        <begin position="56"/>
        <end position="70"/>
    </location>
</feature>
<reference evidence="9 10" key="1">
    <citation type="submission" date="2024-04" db="EMBL/GenBank/DDBJ databases">
        <authorList>
            <person name="Wu Y.S."/>
            <person name="Zhang L."/>
        </authorList>
    </citation>
    <scope>NUCLEOTIDE SEQUENCE [LARGE SCALE GENOMIC DNA]</scope>
    <source>
        <strain evidence="9 10">KG-01</strain>
    </source>
</reference>
<dbReference type="InterPro" id="IPR019931">
    <property type="entry name" value="LPXTG_anchor"/>
</dbReference>
<evidence type="ECO:0000313" key="10">
    <source>
        <dbReference type="Proteomes" id="UP001398420"/>
    </source>
</evidence>
<dbReference type="Proteomes" id="UP001398420">
    <property type="component" value="Unassembled WGS sequence"/>
</dbReference>
<evidence type="ECO:0000256" key="3">
    <source>
        <dbReference type="ARBA" id="ARBA00022525"/>
    </source>
</evidence>
<sequence>MRYIQHIGKYGICVIFCFFLLYPTDTQAKQEPLQLENQQDVRLKIVSKDEGGGEGNENEGGNDGDEEEIIPDGQGDSSLNESGKEELEVPEIDANLPNLELPNGKLPELNPIEDSGIIDPLEGYETADSAPLPQTGVYDSVLYTLAGIMILIGLLAWQIRTRMRKRYE</sequence>
<keyword evidence="7" id="KW-0812">Transmembrane</keyword>
<protein>
    <submittedName>
        <fullName evidence="9">LPXTG cell wall anchor domain-containing protein</fullName>
    </submittedName>
</protein>
<evidence type="ECO:0000256" key="1">
    <source>
        <dbReference type="ARBA" id="ARBA00004168"/>
    </source>
</evidence>
<proteinExistence type="predicted"/>
<comment type="caution">
    <text evidence="9">The sequence shown here is derived from an EMBL/GenBank/DDBJ whole genome shotgun (WGS) entry which is preliminary data.</text>
</comment>
<keyword evidence="7" id="KW-0472">Membrane</keyword>
<feature type="transmembrane region" description="Helical" evidence="7">
    <location>
        <begin position="141"/>
        <end position="159"/>
    </location>
</feature>
<name>A0ABU9LP78_9BACL</name>
<dbReference type="RefSeq" id="WP_342303013.1">
    <property type="nucleotide sequence ID" value="NZ_JBCEWA010000007.1"/>
</dbReference>
<keyword evidence="10" id="KW-1185">Reference proteome</keyword>
<keyword evidence="7" id="KW-1133">Transmembrane helix</keyword>
<evidence type="ECO:0000256" key="6">
    <source>
        <dbReference type="SAM" id="MobiDB-lite"/>
    </source>
</evidence>
<dbReference type="NCBIfam" id="TIGR01167">
    <property type="entry name" value="LPXTG_anchor"/>
    <property type="match status" value="1"/>
</dbReference>
<keyword evidence="2" id="KW-0134">Cell wall</keyword>
<evidence type="ECO:0000259" key="8">
    <source>
        <dbReference type="Pfam" id="PF00746"/>
    </source>
</evidence>
<accession>A0ABU9LP78</accession>
<comment type="subcellular location">
    <subcellularLocation>
        <location evidence="1">Secreted</location>
        <location evidence="1">Cell wall</location>
        <topology evidence="1">Peptidoglycan-anchor</topology>
    </subcellularLocation>
</comment>
<dbReference type="EMBL" id="JBCEWA010000007">
    <property type="protein sequence ID" value="MEL5988687.1"/>
    <property type="molecule type" value="Genomic_DNA"/>
</dbReference>
<feature type="domain" description="Gram-positive cocci surface proteins LPxTG" evidence="8">
    <location>
        <begin position="132"/>
        <end position="162"/>
    </location>
</feature>
<evidence type="ECO:0000313" key="9">
    <source>
        <dbReference type="EMBL" id="MEL5988687.1"/>
    </source>
</evidence>
<keyword evidence="5" id="KW-0572">Peptidoglycan-anchor</keyword>
<feature type="region of interest" description="Disordered" evidence="6">
    <location>
        <begin position="46"/>
        <end position="100"/>
    </location>
</feature>
<gene>
    <name evidence="9" type="ORF">AAF454_09790</name>
</gene>
<keyword evidence="4" id="KW-0732">Signal</keyword>
<organism evidence="9 10">
    <name type="scientific">Kurthia gibsonii</name>
    <dbReference type="NCBI Taxonomy" id="33946"/>
    <lineage>
        <taxon>Bacteria</taxon>
        <taxon>Bacillati</taxon>
        <taxon>Bacillota</taxon>
        <taxon>Bacilli</taxon>
        <taxon>Bacillales</taxon>
        <taxon>Caryophanaceae</taxon>
        <taxon>Kurthia</taxon>
    </lineage>
</organism>
<evidence type="ECO:0000256" key="4">
    <source>
        <dbReference type="ARBA" id="ARBA00022729"/>
    </source>
</evidence>
<keyword evidence="3" id="KW-0964">Secreted</keyword>
<evidence type="ECO:0000256" key="7">
    <source>
        <dbReference type="SAM" id="Phobius"/>
    </source>
</evidence>
<dbReference type="Pfam" id="PF00746">
    <property type="entry name" value="Gram_pos_anchor"/>
    <property type="match status" value="1"/>
</dbReference>